<feature type="repeat" description="TPR" evidence="1">
    <location>
        <begin position="4"/>
        <end position="37"/>
    </location>
</feature>
<feature type="repeat" description="TPR" evidence="1">
    <location>
        <begin position="44"/>
        <end position="77"/>
    </location>
</feature>
<feature type="repeat" description="TPR" evidence="1">
    <location>
        <begin position="716"/>
        <end position="749"/>
    </location>
</feature>
<keyword evidence="1" id="KW-0802">TPR repeat</keyword>
<sequence>MLQGKIIQWIGDTYFKQEKYDRALEFYQQALPFAAEVKEKSFKANILVFIGLCYFNQKQYPQAINFYQQALVVAKEAEDTGHEGRILNAIGSAYFQQQQYDSALKFFQQALPVARKAKNESLEIDILANIGDVYSKQKQDDRAIEFYQQELQTARKGDKKLLQGNILSFLGNTYFNKNDKIRALEFYQQALAIFKAVNDRPQQLNTLTRIMRSHDSIALSARNKKDYTLTMNEANTIIALAPEALNLARDLKQKSDEKELTKIQSRAYTLIGDVHQNLGDLQKAQEFAEQGLKIARQSENLEAENYALSVIAGVYLSLGEETKYIDLSQRELEIAQKLKKPVSETRALLNIASSYQLLGNFQKAIELEEQALTKIELVDIKKLPEDRQFYAWETKSDVFWTFSRTYISLGEYDKALKFAQQRIDLVQTLKKPELEAAALIGLGNVYTARQEFEKAVKLTQQALDIAKQIKNPEIEVDALKQLAKVYVAMGKYQQATELANLLLETADKNKNIKLKLDALNILKDVYTAQGNLQKVLDLLQQSLTIAKQDKNPSSEFWILVNQATFYISLGDYQKSLDLSQQALSTAKKVQNPQLEAASLFLLASVHFAKGEPKKTIELANQGLAISQNTKMIWVEMLANAVLSLGYGNLDNDQKAMESAQALLALTRKAQSPKDEKTALTFLGHIHRKFGRKQEAIKTYNQALAIKVSAKVVGADSDIYAGLGRAYADLNQPDEAIKNFREAFTRAEEVRRGFQGLTPDLQASYWETIADFDKVKTVDLYRQYADLLLKQGRTVEAQQVLDLINVRDLREARTQAKNNSLIALGFKIQECDQKKCSPSERSQLLDQVEAINTQYDKDLKAIENEIKSRFNKDDGAFDPRFKSKPKEIVEAQPGTVMISPFVLEDKMWLLLTAPGGVNKAFEVKVSRKELGQAVKEFRDLMEYCEGRGGSNCTESDIPKIQLASKKLYDLLIKPLEPELKANPVKNLVFGLDRVIRYVPMSALYDGKQYLIEKYSIYNILSSTLTDVKKPNLQATKDTQVLAMGVSDGLPNVEKEIDNIVKIYPGLKFLNEKFDFRTLRDNLAGKQILHLATHGQFISDKKNKTYESYVLLGKDERLTTSKIKKLTGLDKIHLVVLSACRTALADSLEQDGIEINSTAYEFMIGGAKSVIASLWEVSDPSTAQLMEEFYKNLATGKMTKSEALRKAQLSLLHPTNKSTEYSHPYYWSPFILMGNGL</sequence>
<dbReference type="Pfam" id="PF13181">
    <property type="entry name" value="TPR_8"/>
    <property type="match status" value="3"/>
</dbReference>
<feature type="repeat" description="TPR" evidence="1">
    <location>
        <begin position="265"/>
        <end position="298"/>
    </location>
</feature>
<dbReference type="Pfam" id="PF13424">
    <property type="entry name" value="TPR_12"/>
    <property type="match status" value="4"/>
</dbReference>
<keyword evidence="4" id="KW-1185">Reference proteome</keyword>
<dbReference type="PANTHER" id="PTHR10098">
    <property type="entry name" value="RAPSYN-RELATED"/>
    <property type="match status" value="1"/>
</dbReference>
<dbReference type="Pfam" id="PF13176">
    <property type="entry name" value="TPR_7"/>
    <property type="match status" value="1"/>
</dbReference>
<evidence type="ECO:0000256" key="1">
    <source>
        <dbReference type="PROSITE-ProRule" id="PRU00339"/>
    </source>
</evidence>
<dbReference type="InterPro" id="IPR019734">
    <property type="entry name" value="TPR_rpt"/>
</dbReference>
<dbReference type="InterPro" id="IPR011990">
    <property type="entry name" value="TPR-like_helical_dom_sf"/>
</dbReference>
<reference evidence="3 4" key="1">
    <citation type="journal article" date="2015" name="Genome Announc.">
        <title>Draft Genome Sequence of Cyanobacterium Hassallia byssoidea Strain VB512170, Isolated from Monuments in India.</title>
        <authorList>
            <person name="Singh D."/>
            <person name="Chandrababunaidu M.M."/>
            <person name="Panda A."/>
            <person name="Sen D."/>
            <person name="Bhattacharyya S."/>
            <person name="Adhikary S.P."/>
            <person name="Tripathy S."/>
        </authorList>
    </citation>
    <scope>NUCLEOTIDE SEQUENCE [LARGE SCALE GENOMIC DNA]</scope>
    <source>
        <strain evidence="3 4">VB512170</strain>
    </source>
</reference>
<feature type="repeat" description="TPR" evidence="1">
    <location>
        <begin position="124"/>
        <end position="157"/>
    </location>
</feature>
<comment type="caution">
    <text evidence="3">The sequence shown here is derived from an EMBL/GenBank/DDBJ whole genome shotgun (WGS) entry which is preliminary data.</text>
</comment>
<dbReference type="Gene3D" id="1.25.40.10">
    <property type="entry name" value="Tetratricopeptide repeat domain"/>
    <property type="match status" value="5"/>
</dbReference>
<dbReference type="InterPro" id="IPR024983">
    <property type="entry name" value="CHAT_dom"/>
</dbReference>
<evidence type="ECO:0000313" key="4">
    <source>
        <dbReference type="Proteomes" id="UP000031549"/>
    </source>
</evidence>
<dbReference type="Pfam" id="PF12770">
    <property type="entry name" value="CHAT"/>
    <property type="match status" value="1"/>
</dbReference>
<dbReference type="AlphaFoldDB" id="A0A846H4P1"/>
<dbReference type="Pfam" id="PF13374">
    <property type="entry name" value="TPR_10"/>
    <property type="match status" value="1"/>
</dbReference>
<dbReference type="EMBL" id="JTCM02000010">
    <property type="protein sequence ID" value="NEU72386.1"/>
    <property type="molecule type" value="Genomic_DNA"/>
</dbReference>
<evidence type="ECO:0000313" key="3">
    <source>
        <dbReference type="EMBL" id="NEU72386.1"/>
    </source>
</evidence>
<protein>
    <submittedName>
        <fullName evidence="3">Tetratricopeptide repeat protein</fullName>
    </submittedName>
</protein>
<name>A0A846H4P1_9CYAN</name>
<proteinExistence type="predicted"/>
<dbReference type="SMART" id="SM00028">
    <property type="entry name" value="TPR"/>
    <property type="match status" value="15"/>
</dbReference>
<feature type="repeat" description="TPR" evidence="1">
    <location>
        <begin position="676"/>
        <end position="709"/>
    </location>
</feature>
<organism evidence="3 4">
    <name type="scientific">Hassallia byssoidea VB512170</name>
    <dbReference type="NCBI Taxonomy" id="1304833"/>
    <lineage>
        <taxon>Bacteria</taxon>
        <taxon>Bacillati</taxon>
        <taxon>Cyanobacteriota</taxon>
        <taxon>Cyanophyceae</taxon>
        <taxon>Nostocales</taxon>
        <taxon>Tolypothrichaceae</taxon>
        <taxon>Hassallia</taxon>
    </lineage>
</organism>
<gene>
    <name evidence="3" type="ORF">PI95_007305</name>
</gene>
<dbReference type="PANTHER" id="PTHR10098:SF108">
    <property type="entry name" value="TETRATRICOPEPTIDE REPEAT PROTEIN 28"/>
    <property type="match status" value="1"/>
</dbReference>
<dbReference type="Proteomes" id="UP000031549">
    <property type="component" value="Unassembled WGS sequence"/>
</dbReference>
<evidence type="ECO:0000259" key="2">
    <source>
        <dbReference type="Pfam" id="PF12770"/>
    </source>
</evidence>
<dbReference type="RefSeq" id="WP_039739234.1">
    <property type="nucleotide sequence ID" value="NZ_JTCM02000010.1"/>
</dbReference>
<feature type="repeat" description="TPR" evidence="1">
    <location>
        <begin position="436"/>
        <end position="469"/>
    </location>
</feature>
<dbReference type="PROSITE" id="PS50005">
    <property type="entry name" value="TPR"/>
    <property type="match status" value="8"/>
</dbReference>
<feature type="domain" description="CHAT" evidence="2">
    <location>
        <begin position="963"/>
        <end position="1233"/>
    </location>
</feature>
<feature type="repeat" description="TPR" evidence="1">
    <location>
        <begin position="84"/>
        <end position="117"/>
    </location>
</feature>
<accession>A0A846H4P1</accession>
<dbReference type="SUPFAM" id="SSF48452">
    <property type="entry name" value="TPR-like"/>
    <property type="match status" value="4"/>
</dbReference>